<evidence type="ECO:0000313" key="1">
    <source>
        <dbReference type="EMBL" id="ENY88957.1"/>
    </source>
</evidence>
<dbReference type="Proteomes" id="UP000013051">
    <property type="component" value="Unassembled WGS sequence"/>
</dbReference>
<reference evidence="1 2" key="1">
    <citation type="submission" date="2013-01" db="EMBL/GenBank/DDBJ databases">
        <title>The Genome Sequence of Clostridium innocuum 2959.</title>
        <authorList>
            <consortium name="The Broad Institute Genome Sequencing Platform"/>
            <person name="Earl A."/>
            <person name="Ward D."/>
            <person name="Feldgarden M."/>
            <person name="Gevers D."/>
            <person name="Courvalin P."/>
            <person name="Lambert T."/>
            <person name="Walker B."/>
            <person name="Young S.K."/>
            <person name="Zeng Q."/>
            <person name="Gargeya S."/>
            <person name="Fitzgerald M."/>
            <person name="Haas B."/>
            <person name="Abouelleil A."/>
            <person name="Alvarado L."/>
            <person name="Arachchi H.M."/>
            <person name="Berlin A.M."/>
            <person name="Chapman S.B."/>
            <person name="Dewar J."/>
            <person name="Goldberg J."/>
            <person name="Griggs A."/>
            <person name="Gujja S."/>
            <person name="Hansen M."/>
            <person name="Howarth C."/>
            <person name="Imamovic A."/>
            <person name="Larimer J."/>
            <person name="McCowan C."/>
            <person name="Murphy C."/>
            <person name="Neiman D."/>
            <person name="Pearson M."/>
            <person name="Priest M."/>
            <person name="Roberts A."/>
            <person name="Saif S."/>
            <person name="Shea T."/>
            <person name="Sisk P."/>
            <person name="Sykes S."/>
            <person name="Wortman J."/>
            <person name="Nusbaum C."/>
            <person name="Birren B."/>
        </authorList>
    </citation>
    <scope>NUCLEOTIDE SEQUENCE [LARGE SCALE GENOMIC DNA]</scope>
    <source>
        <strain evidence="1 2">2959</strain>
    </source>
</reference>
<sequence length="84" mass="10141">MVKTQHMVENRERYERIQKENAYIMKSMHDLKKHVELLEQMKQGSPAVDDYRSDIIVKTEHMLNVQKTGDELIDKILQLYHPRF</sequence>
<name>N9WN49_CLOIN</name>
<protein>
    <submittedName>
        <fullName evidence="1">Uncharacterized protein</fullName>
    </submittedName>
</protein>
<comment type="caution">
    <text evidence="1">The sequence shown here is derived from an EMBL/GenBank/DDBJ whole genome shotgun (WGS) entry which is preliminary data.</text>
</comment>
<dbReference type="PATRIC" id="fig|999413.4.peg.1492"/>
<dbReference type="HOGENOM" id="CLU_2521734_0_0_9"/>
<dbReference type="AlphaFoldDB" id="N9WN49"/>
<accession>N9WN49</accession>
<proteinExistence type="predicted"/>
<dbReference type="EMBL" id="AGYV01000001">
    <property type="protein sequence ID" value="ENY88957.1"/>
    <property type="molecule type" value="Genomic_DNA"/>
</dbReference>
<keyword evidence="2" id="KW-1185">Reference proteome</keyword>
<evidence type="ECO:0000313" key="2">
    <source>
        <dbReference type="Proteomes" id="UP000013051"/>
    </source>
</evidence>
<organism evidence="1 2">
    <name type="scientific">[Clostridium] innocuum 2959</name>
    <dbReference type="NCBI Taxonomy" id="999413"/>
    <lineage>
        <taxon>Bacteria</taxon>
        <taxon>Bacillati</taxon>
        <taxon>Bacillota</taxon>
        <taxon>Clostridia</taxon>
        <taxon>Eubacteriales</taxon>
        <taxon>Clostridiaceae</taxon>
        <taxon>Clostridium</taxon>
    </lineage>
</organism>
<gene>
    <name evidence="1" type="ORF">HMPREF1094_01409</name>
</gene>